<comment type="similarity">
    <text evidence="1">Belongs to the sel-1 family.</text>
</comment>
<dbReference type="InterPro" id="IPR050767">
    <property type="entry name" value="Sel1_AlgK"/>
</dbReference>
<dbReference type="Gene3D" id="1.10.510.10">
    <property type="entry name" value="Transferase(Phosphotransferase) domain 1"/>
    <property type="match status" value="1"/>
</dbReference>
<proteinExistence type="inferred from homology"/>
<dbReference type="GO" id="GO:0004672">
    <property type="term" value="F:protein kinase activity"/>
    <property type="evidence" value="ECO:0007669"/>
    <property type="project" value="InterPro"/>
</dbReference>
<evidence type="ECO:0000313" key="4">
    <source>
        <dbReference type="Proteomes" id="UP000738325"/>
    </source>
</evidence>
<feature type="domain" description="Protein kinase" evidence="2">
    <location>
        <begin position="1"/>
        <end position="169"/>
    </location>
</feature>
<keyword evidence="4" id="KW-1185">Reference proteome</keyword>
<dbReference type="SUPFAM" id="SSF81901">
    <property type="entry name" value="HCP-like"/>
    <property type="match status" value="2"/>
</dbReference>
<dbReference type="OrthoDB" id="2390637at2759"/>
<dbReference type="PANTHER" id="PTHR11102">
    <property type="entry name" value="SEL-1-LIKE PROTEIN"/>
    <property type="match status" value="1"/>
</dbReference>
<comment type="caution">
    <text evidence="3">The sequence shown here is derived from an EMBL/GenBank/DDBJ whole genome shotgun (WGS) entry which is preliminary data.</text>
</comment>
<dbReference type="PANTHER" id="PTHR11102:SF160">
    <property type="entry name" value="ERAD-ASSOCIATED E3 UBIQUITIN-PROTEIN LIGASE COMPONENT HRD3"/>
    <property type="match status" value="1"/>
</dbReference>
<dbReference type="PROSITE" id="PS00108">
    <property type="entry name" value="PROTEIN_KINASE_ST"/>
    <property type="match status" value="1"/>
</dbReference>
<dbReference type="InterPro" id="IPR008271">
    <property type="entry name" value="Ser/Thr_kinase_AS"/>
</dbReference>
<dbReference type="InterPro" id="IPR011009">
    <property type="entry name" value="Kinase-like_dom_sf"/>
</dbReference>
<evidence type="ECO:0000259" key="2">
    <source>
        <dbReference type="PROSITE" id="PS50011"/>
    </source>
</evidence>
<sequence>MACYGVDRDTNYVSIITDYAEGGNLSNAAPRLDWEDKKRIVVEVARGLAYLHSQDIIHRDIKGGNILLTKHNEAKLCDFGISKVIASATCASSFVPKGTPRFMAPELMRARPAYSTMSDVFALGVVMQELVYEGETPPDYMAIMNRCLNEDPKTRPSVEEIVGAFHVVHRVHDMDTVGDRTEREQGALAQEEFNLGYKLYFGEGVDVNHAEGVEMLLKSAGKGHTLAQTVLGHVYQLGVGVLRDYTKSVEWFQMAADKGSALAQTRLGIMYLTGKMEVPQDYGRALVQLQAAANQGDIEGCTALGQMYFEGMGVEQNYEEAMRWLQVAAEGGSANAQAIIGAMYNLGLGVEQDYTESKRLWLIAASQGVLEAYIALAQMYHFGQGVPQDEREAAKWWLKAAEEGNMEAQYNVGLCYNYGTAFPKNPFKGRMWLRKASEQGQEDARSLLEVLNQILS</sequence>
<dbReference type="Gene3D" id="1.25.40.10">
    <property type="entry name" value="Tetratricopeptide repeat domain"/>
    <property type="match status" value="2"/>
</dbReference>
<dbReference type="GO" id="GO:0005524">
    <property type="term" value="F:ATP binding"/>
    <property type="evidence" value="ECO:0007669"/>
    <property type="project" value="InterPro"/>
</dbReference>
<dbReference type="InterPro" id="IPR000719">
    <property type="entry name" value="Prot_kinase_dom"/>
</dbReference>
<gene>
    <name evidence="3" type="ORF">BGZ99_006345</name>
</gene>
<dbReference type="SMART" id="SM00220">
    <property type="entry name" value="S_TKc"/>
    <property type="match status" value="1"/>
</dbReference>
<dbReference type="EMBL" id="JAAAIP010000427">
    <property type="protein sequence ID" value="KAG0317364.1"/>
    <property type="molecule type" value="Genomic_DNA"/>
</dbReference>
<dbReference type="PROSITE" id="PS50011">
    <property type="entry name" value="PROTEIN_KINASE_DOM"/>
    <property type="match status" value="1"/>
</dbReference>
<dbReference type="Proteomes" id="UP000738325">
    <property type="component" value="Unassembled WGS sequence"/>
</dbReference>
<evidence type="ECO:0000256" key="1">
    <source>
        <dbReference type="ARBA" id="ARBA00038101"/>
    </source>
</evidence>
<name>A0A9P6RDQ4_9FUNG</name>
<accession>A0A9P6RDQ4</accession>
<dbReference type="SUPFAM" id="SSF56112">
    <property type="entry name" value="Protein kinase-like (PK-like)"/>
    <property type="match status" value="1"/>
</dbReference>
<evidence type="ECO:0000313" key="3">
    <source>
        <dbReference type="EMBL" id="KAG0317364.1"/>
    </source>
</evidence>
<dbReference type="InterPro" id="IPR006597">
    <property type="entry name" value="Sel1-like"/>
</dbReference>
<organism evidence="3 4">
    <name type="scientific">Dissophora globulifera</name>
    <dbReference type="NCBI Taxonomy" id="979702"/>
    <lineage>
        <taxon>Eukaryota</taxon>
        <taxon>Fungi</taxon>
        <taxon>Fungi incertae sedis</taxon>
        <taxon>Mucoromycota</taxon>
        <taxon>Mortierellomycotina</taxon>
        <taxon>Mortierellomycetes</taxon>
        <taxon>Mortierellales</taxon>
        <taxon>Mortierellaceae</taxon>
        <taxon>Dissophora</taxon>
    </lineage>
</organism>
<reference evidence="3" key="1">
    <citation type="journal article" date="2020" name="Fungal Divers.">
        <title>Resolving the Mortierellaceae phylogeny through synthesis of multi-gene phylogenetics and phylogenomics.</title>
        <authorList>
            <person name="Vandepol N."/>
            <person name="Liber J."/>
            <person name="Desiro A."/>
            <person name="Na H."/>
            <person name="Kennedy M."/>
            <person name="Barry K."/>
            <person name="Grigoriev I.V."/>
            <person name="Miller A.N."/>
            <person name="O'Donnell K."/>
            <person name="Stajich J.E."/>
            <person name="Bonito G."/>
        </authorList>
    </citation>
    <scope>NUCLEOTIDE SEQUENCE</scope>
    <source>
        <strain evidence="3">REB-010B</strain>
    </source>
</reference>
<dbReference type="AlphaFoldDB" id="A0A9P6RDQ4"/>
<dbReference type="Pfam" id="PF00069">
    <property type="entry name" value="Pkinase"/>
    <property type="match status" value="1"/>
</dbReference>
<dbReference type="Pfam" id="PF08238">
    <property type="entry name" value="Sel1"/>
    <property type="match status" value="7"/>
</dbReference>
<dbReference type="InterPro" id="IPR011990">
    <property type="entry name" value="TPR-like_helical_dom_sf"/>
</dbReference>
<dbReference type="SMART" id="SM00671">
    <property type="entry name" value="SEL1"/>
    <property type="match status" value="7"/>
</dbReference>
<protein>
    <recommendedName>
        <fullName evidence="2">Protein kinase domain-containing protein</fullName>
    </recommendedName>
</protein>